<protein>
    <recommendedName>
        <fullName evidence="5">B30.2/SPRY domain-containing protein</fullName>
    </recommendedName>
</protein>
<accession>A0A3R6WCI7</accession>
<dbReference type="SUPFAM" id="SSF56204">
    <property type="entry name" value="Hect, E3 ligase catalytic domain"/>
    <property type="match status" value="1"/>
</dbReference>
<comment type="caution">
    <text evidence="6">The sequence shown here is derived from an EMBL/GenBank/DDBJ whole genome shotgun (WGS) entry which is preliminary data.</text>
</comment>
<dbReference type="PROSITE" id="PS50188">
    <property type="entry name" value="B302_SPRY"/>
    <property type="match status" value="1"/>
</dbReference>
<feature type="region of interest" description="Disordered" evidence="4">
    <location>
        <begin position="90"/>
        <end position="111"/>
    </location>
</feature>
<dbReference type="AlphaFoldDB" id="A0A3R6WCI7"/>
<feature type="compositionally biased region" description="Low complexity" evidence="4">
    <location>
        <begin position="92"/>
        <end position="105"/>
    </location>
</feature>
<evidence type="ECO:0000256" key="4">
    <source>
        <dbReference type="SAM" id="MobiDB-lite"/>
    </source>
</evidence>
<name>A0A3R6WCI7_APHAT</name>
<dbReference type="GO" id="GO:0004842">
    <property type="term" value="F:ubiquitin-protein transferase activity"/>
    <property type="evidence" value="ECO:0007669"/>
    <property type="project" value="InterPro"/>
</dbReference>
<dbReference type="InterPro" id="IPR035983">
    <property type="entry name" value="Hect_E3_ubiquitin_ligase"/>
</dbReference>
<evidence type="ECO:0000313" key="6">
    <source>
        <dbReference type="EMBL" id="RHY86143.1"/>
    </source>
</evidence>
<evidence type="ECO:0000259" key="5">
    <source>
        <dbReference type="PROSITE" id="PS50188"/>
    </source>
</evidence>
<dbReference type="PANTHER" id="PTHR13363:SF5">
    <property type="entry name" value="E3 UBIQUITIN-PROTEIN LIGASE RNF123"/>
    <property type="match status" value="1"/>
</dbReference>
<dbReference type="InterPro" id="IPR045129">
    <property type="entry name" value="RNF123/RKP/RSPRY1"/>
</dbReference>
<keyword evidence="3" id="KW-0862">Zinc</keyword>
<dbReference type="CDD" id="cd00063">
    <property type="entry name" value="FN3"/>
    <property type="match status" value="1"/>
</dbReference>
<reference evidence="6 7" key="1">
    <citation type="submission" date="2018-08" db="EMBL/GenBank/DDBJ databases">
        <title>Aphanomyces genome sequencing and annotation.</title>
        <authorList>
            <person name="Minardi D."/>
            <person name="Oidtmann B."/>
            <person name="Van Der Giezen M."/>
            <person name="Studholme D.J."/>
        </authorList>
    </citation>
    <scope>NUCLEOTIDE SEQUENCE [LARGE SCALE GENOMIC DNA]</scope>
    <source>
        <strain evidence="6 7">Sv</strain>
    </source>
</reference>
<proteinExistence type="predicted"/>
<dbReference type="GO" id="GO:0051603">
    <property type="term" value="P:proteolysis involved in protein catabolic process"/>
    <property type="evidence" value="ECO:0007669"/>
    <property type="project" value="TreeGrafter"/>
</dbReference>
<dbReference type="GO" id="GO:0008270">
    <property type="term" value="F:zinc ion binding"/>
    <property type="evidence" value="ECO:0007669"/>
    <property type="project" value="UniProtKB-KW"/>
</dbReference>
<dbReference type="EMBL" id="QUTG01005196">
    <property type="protein sequence ID" value="RHY86143.1"/>
    <property type="molecule type" value="Genomic_DNA"/>
</dbReference>
<dbReference type="InterPro" id="IPR043136">
    <property type="entry name" value="B30.2/SPRY_sf"/>
</dbReference>
<dbReference type="InterPro" id="IPR001870">
    <property type="entry name" value="B30.2/SPRY"/>
</dbReference>
<dbReference type="VEuPathDB" id="FungiDB:H257_02112"/>
<dbReference type="Pfam" id="PF00622">
    <property type="entry name" value="SPRY"/>
    <property type="match status" value="2"/>
</dbReference>
<evidence type="ECO:0000256" key="1">
    <source>
        <dbReference type="ARBA" id="ARBA00022723"/>
    </source>
</evidence>
<evidence type="ECO:0000313" key="7">
    <source>
        <dbReference type="Proteomes" id="UP000285712"/>
    </source>
</evidence>
<dbReference type="InterPro" id="IPR003877">
    <property type="entry name" value="SPRY_dom"/>
</dbReference>
<dbReference type="InterPro" id="IPR003961">
    <property type="entry name" value="FN3_dom"/>
</dbReference>
<evidence type="ECO:0000256" key="3">
    <source>
        <dbReference type="ARBA" id="ARBA00022833"/>
    </source>
</evidence>
<organism evidence="6 7">
    <name type="scientific">Aphanomyces astaci</name>
    <name type="common">Crayfish plague agent</name>
    <dbReference type="NCBI Taxonomy" id="112090"/>
    <lineage>
        <taxon>Eukaryota</taxon>
        <taxon>Sar</taxon>
        <taxon>Stramenopiles</taxon>
        <taxon>Oomycota</taxon>
        <taxon>Saprolegniomycetes</taxon>
        <taxon>Saprolegniales</taxon>
        <taxon>Verrucalvaceae</taxon>
        <taxon>Aphanomyces</taxon>
    </lineage>
</organism>
<dbReference type="PANTHER" id="PTHR13363">
    <property type="entry name" value="RING FINGER AND SRY DOMAIN-CONTAINING"/>
    <property type="match status" value="1"/>
</dbReference>
<dbReference type="Gene3D" id="3.90.1750.10">
    <property type="entry name" value="Hect, E3 ligase catalytic domains"/>
    <property type="match status" value="1"/>
</dbReference>
<evidence type="ECO:0000256" key="2">
    <source>
        <dbReference type="ARBA" id="ARBA00022771"/>
    </source>
</evidence>
<keyword evidence="2" id="KW-0863">Zinc-finger</keyword>
<dbReference type="Gene3D" id="2.60.120.920">
    <property type="match status" value="2"/>
</dbReference>
<dbReference type="CDD" id="cd11709">
    <property type="entry name" value="SPRY"/>
    <property type="match status" value="1"/>
</dbReference>
<dbReference type="GO" id="GO:0005737">
    <property type="term" value="C:cytoplasm"/>
    <property type="evidence" value="ECO:0007669"/>
    <property type="project" value="TreeGrafter"/>
</dbReference>
<dbReference type="SUPFAM" id="SSF49899">
    <property type="entry name" value="Concanavalin A-like lectins/glucanases"/>
    <property type="match status" value="2"/>
</dbReference>
<gene>
    <name evidence="6" type="ORF">DYB35_008211</name>
</gene>
<dbReference type="Proteomes" id="UP000285712">
    <property type="component" value="Unassembled WGS sequence"/>
</dbReference>
<keyword evidence="1" id="KW-0479">Metal-binding</keyword>
<dbReference type="InterPro" id="IPR013320">
    <property type="entry name" value="ConA-like_dom_sf"/>
</dbReference>
<sequence length="1034" mass="114891">MDYGEKWQSGDVVGVLLDTDRCEMHYFLNGRSLGIAFEGLRLNHPVYPAMSLNVDQSVQFHFTASQFLYLPAMDKIQPVSSAILGHMCEHNTSASPKTTPPSSSSMQEQDARRTDLIDGLIGLGFPPECESGAIAWIMEQMEQEGQAANPTDKTSMFVLELADTCRDEEILPLYLIAETARSKWCAQDTLNHVLVHSTTTSLAAFPHGSFLAFVQSVIVGRSTDDDDMKESHLGANYTRLLHAMCAKNAGFVSILVDEMLRHFTLACDKDYCCWLARVLFAFAHNDNAAEANAVIRASNVWPTLVKAAANCNATLRHRAITVMTWYLQQDGLVGESGVPLLRFEYFVEWLAARVRKESPMRVVYSDYTQVSYTFSDLEPDTLYSVRAILTTAEPTGSVTFETLCESHLELDASSMGANLELVHHNMTVRNRVNKKWHAVRASVAYTSGVHVWDQGDVITVALDLDRGTLSFARNGESFGVGVDNLPSQDQGGYFPAISMYNKDDQVTFLPHDEATTGSKGAKSGIASIMRKVEAFQRLQTLWTRQEPPLDVYSAWVLWTNGQLKYVVGADGNAVAVDVTDNACAPFGLQPCDVVFTPKGMCTVLGVAHHLLWYALESHNQPTGQSGHVLAHWNVQTCRDMLSREHEFPITRHHRTHHSHDANGQAETPICDIVSYDDFAARQRSWTPAMDEALIARLHGLAQLNRVDSMFHLTAKDIVHALEKHGLDGMSAMDCLCRTGVFHASNQRLHAVLPDLRRQFTAPSTSVYSTSVQPRAFRVVCEDMPDPTASFLYALREAAREVQSPRVPLFVPVATYSSPVNPTRKLATMVNPLEKDVTLFEGVGRIMGIAWRCDVSMPWLFGPIVWKYLTGECITLADWQEGGGVDGVSATTGTKSLVDTALAMSSWTQEDFDMHQIPRCAVEDAATDIVSADQRHFCRFLSGHDGGNMSMLRLDIHLCPPMMQQPPSMPLSSCEDSNDHMMTKYGYPHVERDLPSDDDLTTPVRLYVPAYASVEMLQKKLHLAMTHHTDQTPLM</sequence>
<feature type="domain" description="B30.2/SPRY" evidence="5">
    <location>
        <begin position="1"/>
        <end position="67"/>
    </location>
</feature>